<dbReference type="EMBL" id="CM010637">
    <property type="protein sequence ID" value="RID40022.1"/>
    <property type="molecule type" value="Genomic_DNA"/>
</dbReference>
<evidence type="ECO:0000313" key="1">
    <source>
        <dbReference type="EMBL" id="RID40022.1"/>
    </source>
</evidence>
<sequence>MSCKPDSPVQTQMAVSLLKSPLTGEFHEFNKIGMKSSLLLIISK</sequence>
<reference evidence="1 2" key="1">
    <citation type="submission" date="2018-06" db="EMBL/GenBank/DDBJ databases">
        <title>WGS assembly of Brassica rapa FPsc.</title>
        <authorList>
            <person name="Bowman J."/>
            <person name="Kohchi T."/>
            <person name="Yamato K."/>
            <person name="Jenkins J."/>
            <person name="Shu S."/>
            <person name="Ishizaki K."/>
            <person name="Yamaoka S."/>
            <person name="Nishihama R."/>
            <person name="Nakamura Y."/>
            <person name="Berger F."/>
            <person name="Adam C."/>
            <person name="Aki S."/>
            <person name="Althoff F."/>
            <person name="Araki T."/>
            <person name="Arteaga-Vazquez M."/>
            <person name="Balasubrmanian S."/>
            <person name="Bauer D."/>
            <person name="Boehm C."/>
            <person name="Briginshaw L."/>
            <person name="Caballero-Perez J."/>
            <person name="Catarino B."/>
            <person name="Chen F."/>
            <person name="Chiyoda S."/>
            <person name="Chovatia M."/>
            <person name="Davies K."/>
            <person name="Delmans M."/>
            <person name="Demura T."/>
            <person name="Dierschke T."/>
            <person name="Dolan L."/>
            <person name="Dorantes-Acosta A."/>
            <person name="Eklund D."/>
            <person name="Florent S."/>
            <person name="Flores-Sandoval E."/>
            <person name="Fujiyama A."/>
            <person name="Fukuzawa H."/>
            <person name="Galik B."/>
            <person name="Grimanelli D."/>
            <person name="Grimwood J."/>
            <person name="Grossniklaus U."/>
            <person name="Hamada T."/>
            <person name="Haseloff J."/>
            <person name="Hetherington A."/>
            <person name="Higo A."/>
            <person name="Hirakawa Y."/>
            <person name="Hundley H."/>
            <person name="Ikeda Y."/>
            <person name="Inoue K."/>
            <person name="Inoue S."/>
            <person name="Ishida S."/>
            <person name="Jia Q."/>
            <person name="Kakita M."/>
            <person name="Kanazawa T."/>
            <person name="Kawai Y."/>
            <person name="Kawashima T."/>
            <person name="Kennedy M."/>
            <person name="Kinose K."/>
            <person name="Kinoshita T."/>
            <person name="Kohara Y."/>
            <person name="Koide E."/>
            <person name="Komatsu K."/>
            <person name="Kopischke S."/>
            <person name="Kubo M."/>
            <person name="Kyozuka J."/>
            <person name="Lagercrantz U."/>
            <person name="Lin S."/>
            <person name="Lindquist E."/>
            <person name="Lipzen A."/>
            <person name="Lu C."/>
            <person name="Luna E."/>
            <person name="Martienssen R."/>
            <person name="Minamino N."/>
            <person name="Mizutani M."/>
            <person name="Mizutani M."/>
            <person name="Mochizuki N."/>
            <person name="Monte I."/>
            <person name="Mosher R."/>
            <person name="Nagasaki H."/>
            <person name="Nakagami H."/>
            <person name="Naramoto S."/>
            <person name="Nishitani K."/>
            <person name="Ohtani M."/>
            <person name="Okamoto T."/>
            <person name="Okumura M."/>
            <person name="Phillips J."/>
            <person name="Pollak B."/>
            <person name="Reinders A."/>
            <person name="Roevekamp M."/>
            <person name="Sano R."/>
            <person name="Sawa S."/>
            <person name="Schmid M."/>
            <person name="Shirakawa M."/>
            <person name="Solano R."/>
            <person name="Spunde A."/>
            <person name="Suetsugu N."/>
            <person name="Sugano S."/>
            <person name="Sugiyama A."/>
            <person name="Sun R."/>
            <person name="Suzuki Y."/>
            <person name="Takenaka M."/>
            <person name="Takezawa D."/>
            <person name="Tomogane H."/>
            <person name="Tsuzuki M."/>
            <person name="Ueda T."/>
            <person name="Umeda M."/>
            <person name="Ward J."/>
            <person name="Watanabe Y."/>
            <person name="Yazaki K."/>
            <person name="Yokoyama R."/>
            <person name="Yoshitake Y."/>
            <person name="Yotsui I."/>
            <person name="Zachgo S."/>
            <person name="Schmutz J."/>
        </authorList>
    </citation>
    <scope>NUCLEOTIDE SEQUENCE [LARGE SCALE GENOMIC DNA]</scope>
    <source>
        <strain evidence="2">cv. B-3</strain>
    </source>
</reference>
<organism evidence="1 2">
    <name type="scientific">Brassica campestris</name>
    <name type="common">Field mustard</name>
    <dbReference type="NCBI Taxonomy" id="3711"/>
    <lineage>
        <taxon>Eukaryota</taxon>
        <taxon>Viridiplantae</taxon>
        <taxon>Streptophyta</taxon>
        <taxon>Embryophyta</taxon>
        <taxon>Tracheophyta</taxon>
        <taxon>Spermatophyta</taxon>
        <taxon>Magnoliopsida</taxon>
        <taxon>eudicotyledons</taxon>
        <taxon>Gunneridae</taxon>
        <taxon>Pentapetalae</taxon>
        <taxon>rosids</taxon>
        <taxon>malvids</taxon>
        <taxon>Brassicales</taxon>
        <taxon>Brassicaceae</taxon>
        <taxon>Brassiceae</taxon>
        <taxon>Brassica</taxon>
    </lineage>
</organism>
<gene>
    <name evidence="1" type="ORF">BRARA_J00093</name>
</gene>
<dbReference type="AlphaFoldDB" id="A0A397XHC5"/>
<protein>
    <submittedName>
        <fullName evidence="1">Uncharacterized protein</fullName>
    </submittedName>
</protein>
<accession>A0A397XHC5</accession>
<name>A0A397XHC5_BRACM</name>
<dbReference type="Proteomes" id="UP000264353">
    <property type="component" value="Chromosome A10"/>
</dbReference>
<proteinExistence type="predicted"/>
<evidence type="ECO:0000313" key="2">
    <source>
        <dbReference type="Proteomes" id="UP000264353"/>
    </source>
</evidence>